<dbReference type="InterPro" id="IPR038718">
    <property type="entry name" value="SNF2-like_sf"/>
</dbReference>
<dbReference type="InterPro" id="IPR000330">
    <property type="entry name" value="SNF2_N"/>
</dbReference>
<dbReference type="GO" id="GO:0005634">
    <property type="term" value="C:nucleus"/>
    <property type="evidence" value="ECO:0007669"/>
    <property type="project" value="UniProtKB-SubCell"/>
</dbReference>
<evidence type="ECO:0000256" key="1">
    <source>
        <dbReference type="ARBA" id="ARBA00004123"/>
    </source>
</evidence>
<dbReference type="OrthoDB" id="5857104at2759"/>
<dbReference type="GO" id="GO:0003677">
    <property type="term" value="F:DNA binding"/>
    <property type="evidence" value="ECO:0007669"/>
    <property type="project" value="TreeGrafter"/>
</dbReference>
<gene>
    <name evidence="6" type="ORF">PILCRDRAFT_11859</name>
</gene>
<dbReference type="Proteomes" id="UP000054166">
    <property type="component" value="Unassembled WGS sequence"/>
</dbReference>
<dbReference type="Gene3D" id="3.40.50.10810">
    <property type="entry name" value="Tandem AAA-ATPase domain"/>
    <property type="match status" value="1"/>
</dbReference>
<dbReference type="InParanoid" id="A0A0C3AUL7"/>
<evidence type="ECO:0000313" key="7">
    <source>
        <dbReference type="Proteomes" id="UP000054166"/>
    </source>
</evidence>
<dbReference type="GO" id="GO:0140658">
    <property type="term" value="F:ATP-dependent chromatin remodeler activity"/>
    <property type="evidence" value="ECO:0007669"/>
    <property type="project" value="TreeGrafter"/>
</dbReference>
<evidence type="ECO:0000256" key="3">
    <source>
        <dbReference type="ARBA" id="ARBA00022840"/>
    </source>
</evidence>
<keyword evidence="7" id="KW-1185">Reference proteome</keyword>
<evidence type="ECO:0000256" key="2">
    <source>
        <dbReference type="ARBA" id="ARBA00022741"/>
    </source>
</evidence>
<feature type="domain" description="SNF2 N-terminal" evidence="5">
    <location>
        <begin position="3"/>
        <end position="53"/>
    </location>
</feature>
<dbReference type="AlphaFoldDB" id="A0A0C3AUL7"/>
<sequence>MYSKHNLDIANPHLTIVPKSTIQNWSREFNQWTPDLNIIILTGPTEESELDRRGERAEYSLVYRRSHHIATQFLPKTATHSCIPLRVRLSLVVDNATKSNTSLLNNAMRVFK</sequence>
<dbReference type="GO" id="GO:0003682">
    <property type="term" value="F:chromatin binding"/>
    <property type="evidence" value="ECO:0007669"/>
    <property type="project" value="TreeGrafter"/>
</dbReference>
<keyword evidence="3" id="KW-0067">ATP-binding</keyword>
<keyword evidence="2" id="KW-0547">Nucleotide-binding</keyword>
<comment type="subcellular location">
    <subcellularLocation>
        <location evidence="1">Nucleus</location>
    </subcellularLocation>
</comment>
<evidence type="ECO:0000256" key="4">
    <source>
        <dbReference type="ARBA" id="ARBA00023242"/>
    </source>
</evidence>
<dbReference type="EMBL" id="KN833023">
    <property type="protein sequence ID" value="KIM77603.1"/>
    <property type="molecule type" value="Genomic_DNA"/>
</dbReference>
<reference evidence="7" key="2">
    <citation type="submission" date="2015-01" db="EMBL/GenBank/DDBJ databases">
        <title>Evolutionary Origins and Diversification of the Mycorrhizal Mutualists.</title>
        <authorList>
            <consortium name="DOE Joint Genome Institute"/>
            <consortium name="Mycorrhizal Genomics Consortium"/>
            <person name="Kohler A."/>
            <person name="Kuo A."/>
            <person name="Nagy L.G."/>
            <person name="Floudas D."/>
            <person name="Copeland A."/>
            <person name="Barry K.W."/>
            <person name="Cichocki N."/>
            <person name="Veneault-Fourrey C."/>
            <person name="LaButti K."/>
            <person name="Lindquist E.A."/>
            <person name="Lipzen A."/>
            <person name="Lundell T."/>
            <person name="Morin E."/>
            <person name="Murat C."/>
            <person name="Riley R."/>
            <person name="Ohm R."/>
            <person name="Sun H."/>
            <person name="Tunlid A."/>
            <person name="Henrissat B."/>
            <person name="Grigoriev I.V."/>
            <person name="Hibbett D.S."/>
            <person name="Martin F."/>
        </authorList>
    </citation>
    <scope>NUCLEOTIDE SEQUENCE [LARGE SCALE GENOMIC DNA]</scope>
    <source>
        <strain evidence="7">F 1598</strain>
    </source>
</reference>
<dbReference type="GO" id="GO:0016887">
    <property type="term" value="F:ATP hydrolysis activity"/>
    <property type="evidence" value="ECO:0007669"/>
    <property type="project" value="TreeGrafter"/>
</dbReference>
<dbReference type="GO" id="GO:0005524">
    <property type="term" value="F:ATP binding"/>
    <property type="evidence" value="ECO:0007669"/>
    <property type="project" value="InterPro"/>
</dbReference>
<evidence type="ECO:0000259" key="5">
    <source>
        <dbReference type="Pfam" id="PF00176"/>
    </source>
</evidence>
<evidence type="ECO:0000313" key="6">
    <source>
        <dbReference type="EMBL" id="KIM77603.1"/>
    </source>
</evidence>
<name>A0A0C3AUL7_PILCF</name>
<reference evidence="6 7" key="1">
    <citation type="submission" date="2014-04" db="EMBL/GenBank/DDBJ databases">
        <authorList>
            <consortium name="DOE Joint Genome Institute"/>
            <person name="Kuo A."/>
            <person name="Tarkka M."/>
            <person name="Buscot F."/>
            <person name="Kohler A."/>
            <person name="Nagy L.G."/>
            <person name="Floudas D."/>
            <person name="Copeland A."/>
            <person name="Barry K.W."/>
            <person name="Cichocki N."/>
            <person name="Veneault-Fourrey C."/>
            <person name="LaButti K."/>
            <person name="Lindquist E.A."/>
            <person name="Lipzen A."/>
            <person name="Lundell T."/>
            <person name="Morin E."/>
            <person name="Murat C."/>
            <person name="Sun H."/>
            <person name="Tunlid A."/>
            <person name="Henrissat B."/>
            <person name="Grigoriev I.V."/>
            <person name="Hibbett D.S."/>
            <person name="Martin F."/>
            <person name="Nordberg H.P."/>
            <person name="Cantor M.N."/>
            <person name="Hua S.X."/>
        </authorList>
    </citation>
    <scope>NUCLEOTIDE SEQUENCE [LARGE SCALE GENOMIC DNA]</scope>
    <source>
        <strain evidence="6 7">F 1598</strain>
    </source>
</reference>
<accession>A0A0C3AUL7</accession>
<protein>
    <recommendedName>
        <fullName evidence="5">SNF2 N-terminal domain-containing protein</fullName>
    </recommendedName>
</protein>
<dbReference type="SUPFAM" id="SSF52540">
    <property type="entry name" value="P-loop containing nucleoside triphosphate hydrolases"/>
    <property type="match status" value="1"/>
</dbReference>
<keyword evidence="4" id="KW-0539">Nucleus</keyword>
<dbReference type="STRING" id="765440.A0A0C3AUL7"/>
<dbReference type="InterPro" id="IPR027417">
    <property type="entry name" value="P-loop_NTPase"/>
</dbReference>
<dbReference type="HOGENOM" id="CLU_2146821_0_0_1"/>
<dbReference type="GO" id="GO:0042393">
    <property type="term" value="F:histone binding"/>
    <property type="evidence" value="ECO:0007669"/>
    <property type="project" value="TreeGrafter"/>
</dbReference>
<organism evidence="6 7">
    <name type="scientific">Piloderma croceum (strain F 1598)</name>
    <dbReference type="NCBI Taxonomy" id="765440"/>
    <lineage>
        <taxon>Eukaryota</taxon>
        <taxon>Fungi</taxon>
        <taxon>Dikarya</taxon>
        <taxon>Basidiomycota</taxon>
        <taxon>Agaricomycotina</taxon>
        <taxon>Agaricomycetes</taxon>
        <taxon>Agaricomycetidae</taxon>
        <taxon>Atheliales</taxon>
        <taxon>Atheliaceae</taxon>
        <taxon>Piloderma</taxon>
    </lineage>
</organism>
<dbReference type="PANTHER" id="PTHR45623">
    <property type="entry name" value="CHROMODOMAIN-HELICASE-DNA-BINDING PROTEIN 3-RELATED-RELATED"/>
    <property type="match status" value="1"/>
</dbReference>
<dbReference type="Pfam" id="PF00176">
    <property type="entry name" value="SNF2-rel_dom"/>
    <property type="match status" value="1"/>
</dbReference>
<dbReference type="GO" id="GO:0000785">
    <property type="term" value="C:chromatin"/>
    <property type="evidence" value="ECO:0007669"/>
    <property type="project" value="TreeGrafter"/>
</dbReference>
<proteinExistence type="predicted"/>